<evidence type="ECO:0000313" key="4">
    <source>
        <dbReference type="Proteomes" id="UP000183772"/>
    </source>
</evidence>
<evidence type="ECO:0000259" key="2">
    <source>
        <dbReference type="Pfam" id="PF08765"/>
    </source>
</evidence>
<feature type="domain" description="Mor transcription activator" evidence="2">
    <location>
        <begin position="55"/>
        <end position="125"/>
    </location>
</feature>
<name>A0AAX2DF52_9PSED</name>
<keyword evidence="4" id="KW-1185">Reference proteome</keyword>
<gene>
    <name evidence="3" type="ORF">SAMN05216476_4003</name>
</gene>
<accession>A0AAX2DF52</accession>
<dbReference type="EMBL" id="LT629790">
    <property type="protein sequence ID" value="SDU65269.1"/>
    <property type="molecule type" value="Genomic_DNA"/>
</dbReference>
<protein>
    <submittedName>
        <fullName evidence="3">Mor transcription activator family protein</fullName>
    </submittedName>
</protein>
<feature type="region of interest" description="Disordered" evidence="1">
    <location>
        <begin position="126"/>
        <end position="176"/>
    </location>
</feature>
<evidence type="ECO:0000256" key="1">
    <source>
        <dbReference type="SAM" id="MobiDB-lite"/>
    </source>
</evidence>
<evidence type="ECO:0000313" key="3">
    <source>
        <dbReference type="EMBL" id="SDU65269.1"/>
    </source>
</evidence>
<proteinExistence type="predicted"/>
<dbReference type="Pfam" id="PF08765">
    <property type="entry name" value="Mor"/>
    <property type="match status" value="1"/>
</dbReference>
<organism evidence="3 4">
    <name type="scientific">Pseudomonas mediterranea</name>
    <dbReference type="NCBI Taxonomy" id="183795"/>
    <lineage>
        <taxon>Bacteria</taxon>
        <taxon>Pseudomonadati</taxon>
        <taxon>Pseudomonadota</taxon>
        <taxon>Gammaproteobacteria</taxon>
        <taxon>Pseudomonadales</taxon>
        <taxon>Pseudomonadaceae</taxon>
        <taxon>Pseudomonas</taxon>
    </lineage>
</organism>
<dbReference type="AlphaFoldDB" id="A0AAX2DF52"/>
<reference evidence="3 4" key="1">
    <citation type="submission" date="2016-10" db="EMBL/GenBank/DDBJ databases">
        <authorList>
            <person name="Varghese N."/>
            <person name="Submissions S."/>
        </authorList>
    </citation>
    <scope>NUCLEOTIDE SEQUENCE [LARGE SCALE GENOMIC DNA]</scope>
    <source>
        <strain evidence="3 4">DSM 16733</strain>
    </source>
</reference>
<dbReference type="Proteomes" id="UP000183772">
    <property type="component" value="Chromosome I"/>
</dbReference>
<sequence length="176" mass="19417">MPPDNRPLDSCIKFPVQGACLDLPILVTYQRLVLADFCLSSPASTRCSQPVPVMADKCAGQSAVFCRWLTYRFRPADSRFAGSPLGLACTHQSDLARKRGVSLQWIYKIVKAVRKDEIARRQADMFAPPDVSTVPGEHPPNTLRRRAPRCRAPETPSTPETRCPGQSKAMSVPAHS</sequence>
<dbReference type="InterPro" id="IPR014875">
    <property type="entry name" value="Mor_transcription_activator"/>
</dbReference>
<dbReference type="Gene3D" id="1.10.10.60">
    <property type="entry name" value="Homeodomain-like"/>
    <property type="match status" value="1"/>
</dbReference>